<organism evidence="2 3">
    <name type="scientific">Candidatus Dechloromonas phosphorivorans</name>
    <dbReference type="NCBI Taxonomy" id="2899244"/>
    <lineage>
        <taxon>Bacteria</taxon>
        <taxon>Pseudomonadati</taxon>
        <taxon>Pseudomonadota</taxon>
        <taxon>Betaproteobacteria</taxon>
        <taxon>Rhodocyclales</taxon>
        <taxon>Azonexaceae</taxon>
        <taxon>Dechloromonas</taxon>
    </lineage>
</organism>
<dbReference type="AlphaFoldDB" id="A0A935JYZ9"/>
<dbReference type="InterPro" id="IPR003018">
    <property type="entry name" value="GAF"/>
</dbReference>
<dbReference type="Pfam" id="PF01590">
    <property type="entry name" value="GAF"/>
    <property type="match status" value="1"/>
</dbReference>
<evidence type="ECO:0000313" key="2">
    <source>
        <dbReference type="EMBL" id="MBK7416596.1"/>
    </source>
</evidence>
<dbReference type="EMBL" id="JADJMS010000046">
    <property type="protein sequence ID" value="MBK7416596.1"/>
    <property type="molecule type" value="Genomic_DNA"/>
</dbReference>
<accession>A0A935JYZ9</accession>
<comment type="caution">
    <text evidence="2">The sequence shown here is derived from an EMBL/GenBank/DDBJ whole genome shotgun (WGS) entry which is preliminary data.</text>
</comment>
<dbReference type="Proteomes" id="UP000739411">
    <property type="component" value="Unassembled WGS sequence"/>
</dbReference>
<dbReference type="InterPro" id="IPR029016">
    <property type="entry name" value="GAF-like_dom_sf"/>
</dbReference>
<sequence length="203" mass="22644">MSPTELQEGIARLSRGAYFKEATLEMTLSILTESAAQMSGIERVSIWALCEGQSELRSLDLYELSNRRHLSGESIYARDYPNYFSALRHEDCIVADDAALHPATREFASGYLGLHGITAMLDTPIHIRGNLEGVLCLEQVGTHLSWTAMHRLFAHAVANLVTLALVEYEADEARHQARSANERLRALLDPLSDSSVDRIRQFS</sequence>
<dbReference type="SUPFAM" id="SSF55781">
    <property type="entry name" value="GAF domain-like"/>
    <property type="match status" value="1"/>
</dbReference>
<dbReference type="SMART" id="SM00065">
    <property type="entry name" value="GAF"/>
    <property type="match status" value="1"/>
</dbReference>
<evidence type="ECO:0000259" key="1">
    <source>
        <dbReference type="SMART" id="SM00065"/>
    </source>
</evidence>
<dbReference type="Gene3D" id="3.30.450.40">
    <property type="match status" value="1"/>
</dbReference>
<gene>
    <name evidence="2" type="ORF">IPJ38_17365</name>
</gene>
<evidence type="ECO:0000313" key="3">
    <source>
        <dbReference type="Proteomes" id="UP000739411"/>
    </source>
</evidence>
<feature type="domain" description="GAF" evidence="1">
    <location>
        <begin position="23"/>
        <end position="175"/>
    </location>
</feature>
<reference evidence="2 3" key="1">
    <citation type="submission" date="2020-10" db="EMBL/GenBank/DDBJ databases">
        <title>Connecting structure to function with the recovery of over 1000 high-quality activated sludge metagenome-assembled genomes encoding full-length rRNA genes using long-read sequencing.</title>
        <authorList>
            <person name="Singleton C.M."/>
            <person name="Petriglieri F."/>
            <person name="Kristensen J.M."/>
            <person name="Kirkegaard R.H."/>
            <person name="Michaelsen T.Y."/>
            <person name="Andersen M.H."/>
            <person name="Karst S.M."/>
            <person name="Dueholm M.S."/>
            <person name="Nielsen P.H."/>
            <person name="Albertsen M."/>
        </authorList>
    </citation>
    <scope>NUCLEOTIDE SEQUENCE [LARGE SCALE GENOMIC DNA]</scope>
    <source>
        <strain evidence="2">EsbW_18-Q3-R4-48_BATAC.463</strain>
    </source>
</reference>
<protein>
    <submittedName>
        <fullName evidence="2">GAF domain-containing protein</fullName>
    </submittedName>
</protein>
<proteinExistence type="predicted"/>
<name>A0A935JYZ9_9RHOO</name>